<sequence length="87" mass="9653">MTPARDRKDLKTARWARQRERILARDGHACTACGATEDLTVDHIIAVGAGGDAEVPDSELVALCNACNGRKSDRPKVRLDYRAENWF</sequence>
<dbReference type="EMBL" id="BSUN01000001">
    <property type="protein sequence ID" value="GMA34732.1"/>
    <property type="molecule type" value="Genomic_DNA"/>
</dbReference>
<protein>
    <recommendedName>
        <fullName evidence="1">HNH nuclease domain-containing protein</fullName>
    </recommendedName>
</protein>
<keyword evidence="3" id="KW-1185">Reference proteome</keyword>
<dbReference type="Pfam" id="PF01844">
    <property type="entry name" value="HNH"/>
    <property type="match status" value="1"/>
</dbReference>
<organism evidence="2 3">
    <name type="scientific">Demequina litorisediminis</name>
    <dbReference type="NCBI Taxonomy" id="1849022"/>
    <lineage>
        <taxon>Bacteria</taxon>
        <taxon>Bacillati</taxon>
        <taxon>Actinomycetota</taxon>
        <taxon>Actinomycetes</taxon>
        <taxon>Micrococcales</taxon>
        <taxon>Demequinaceae</taxon>
        <taxon>Demequina</taxon>
    </lineage>
</organism>
<dbReference type="InterPro" id="IPR052892">
    <property type="entry name" value="NA-targeting_endonuclease"/>
</dbReference>
<evidence type="ECO:0000313" key="3">
    <source>
        <dbReference type="Proteomes" id="UP001157125"/>
    </source>
</evidence>
<dbReference type="InterPro" id="IPR002711">
    <property type="entry name" value="HNH"/>
</dbReference>
<name>A0ABQ6ICK1_9MICO</name>
<comment type="caution">
    <text evidence="2">The sequence shown here is derived from an EMBL/GenBank/DDBJ whole genome shotgun (WGS) entry which is preliminary data.</text>
</comment>
<dbReference type="RefSeq" id="WP_284327560.1">
    <property type="nucleotide sequence ID" value="NZ_BSUN01000001.1"/>
</dbReference>
<proteinExistence type="predicted"/>
<dbReference type="InterPro" id="IPR003615">
    <property type="entry name" value="HNH_nuc"/>
</dbReference>
<dbReference type="Gene3D" id="1.10.30.50">
    <property type="match status" value="1"/>
</dbReference>
<dbReference type="Proteomes" id="UP001157125">
    <property type="component" value="Unassembled WGS sequence"/>
</dbReference>
<reference evidence="3" key="1">
    <citation type="journal article" date="2019" name="Int. J. Syst. Evol. Microbiol.">
        <title>The Global Catalogue of Microorganisms (GCM) 10K type strain sequencing project: providing services to taxonomists for standard genome sequencing and annotation.</title>
        <authorList>
            <consortium name="The Broad Institute Genomics Platform"/>
            <consortium name="The Broad Institute Genome Sequencing Center for Infectious Disease"/>
            <person name="Wu L."/>
            <person name="Ma J."/>
        </authorList>
    </citation>
    <scope>NUCLEOTIDE SEQUENCE [LARGE SCALE GENOMIC DNA]</scope>
    <source>
        <strain evidence="3">NBRC 112299</strain>
    </source>
</reference>
<dbReference type="PANTHER" id="PTHR33877:SF2">
    <property type="entry name" value="OS07G0170200 PROTEIN"/>
    <property type="match status" value="1"/>
</dbReference>
<accession>A0ABQ6ICK1</accession>
<feature type="domain" description="HNH nuclease" evidence="1">
    <location>
        <begin position="17"/>
        <end position="69"/>
    </location>
</feature>
<evidence type="ECO:0000313" key="2">
    <source>
        <dbReference type="EMBL" id="GMA34732.1"/>
    </source>
</evidence>
<dbReference type="CDD" id="cd00085">
    <property type="entry name" value="HNHc"/>
    <property type="match status" value="1"/>
</dbReference>
<evidence type="ECO:0000259" key="1">
    <source>
        <dbReference type="SMART" id="SM00507"/>
    </source>
</evidence>
<gene>
    <name evidence="2" type="ORF">GCM10025876_09360</name>
</gene>
<dbReference type="PANTHER" id="PTHR33877">
    <property type="entry name" value="SLL1193 PROTEIN"/>
    <property type="match status" value="1"/>
</dbReference>
<dbReference type="SMART" id="SM00507">
    <property type="entry name" value="HNHc"/>
    <property type="match status" value="1"/>
</dbReference>